<feature type="compositionally biased region" description="Basic and acidic residues" evidence="1">
    <location>
        <begin position="456"/>
        <end position="484"/>
    </location>
</feature>
<feature type="compositionally biased region" description="Basic and acidic residues" evidence="1">
    <location>
        <begin position="151"/>
        <end position="180"/>
    </location>
</feature>
<feature type="compositionally biased region" description="Basic and acidic residues" evidence="1">
    <location>
        <begin position="362"/>
        <end position="381"/>
    </location>
</feature>
<dbReference type="GO" id="GO:0090307">
    <property type="term" value="P:mitotic spindle assembly"/>
    <property type="evidence" value="ECO:0007669"/>
    <property type="project" value="TreeGrafter"/>
</dbReference>
<dbReference type="GO" id="GO:0000281">
    <property type="term" value="P:mitotic cytokinesis"/>
    <property type="evidence" value="ECO:0007669"/>
    <property type="project" value="InterPro"/>
</dbReference>
<dbReference type="OrthoDB" id="5990345at2759"/>
<feature type="compositionally biased region" description="Basic and acidic residues" evidence="1">
    <location>
        <begin position="395"/>
        <end position="410"/>
    </location>
</feature>
<feature type="compositionally biased region" description="Polar residues" evidence="1">
    <location>
        <begin position="57"/>
        <end position="69"/>
    </location>
</feature>
<feature type="region of interest" description="Disordered" evidence="1">
    <location>
        <begin position="1"/>
        <end position="732"/>
    </location>
</feature>
<feature type="compositionally biased region" description="Polar residues" evidence="1">
    <location>
        <begin position="139"/>
        <end position="148"/>
    </location>
</feature>
<reference evidence="2" key="1">
    <citation type="submission" date="2021-01" db="UniProtKB">
        <authorList>
            <consortium name="EnsemblMetazoa"/>
        </authorList>
    </citation>
    <scope>IDENTIFICATION</scope>
</reference>
<dbReference type="GO" id="GO:1902412">
    <property type="term" value="P:regulation of mitotic cytokinesis"/>
    <property type="evidence" value="ECO:0007669"/>
    <property type="project" value="TreeGrafter"/>
</dbReference>
<dbReference type="GO" id="GO:0000235">
    <property type="term" value="C:astral microtubule"/>
    <property type="evidence" value="ECO:0007669"/>
    <property type="project" value="TreeGrafter"/>
</dbReference>
<dbReference type="PANTHER" id="PTHR14739">
    <property type="entry name" value="MICROTUBULE-ASSOCIATED PROTEIN 9"/>
    <property type="match status" value="1"/>
</dbReference>
<feature type="compositionally biased region" description="Basic and acidic residues" evidence="1">
    <location>
        <begin position="753"/>
        <end position="799"/>
    </location>
</feature>
<feature type="compositionally biased region" description="Basic and acidic residues" evidence="1">
    <location>
        <begin position="38"/>
        <end position="56"/>
    </location>
</feature>
<feature type="compositionally biased region" description="Basic and acidic residues" evidence="1">
    <location>
        <begin position="337"/>
        <end position="347"/>
    </location>
</feature>
<protein>
    <submittedName>
        <fullName evidence="2">Uncharacterized protein</fullName>
    </submittedName>
</protein>
<dbReference type="PANTHER" id="PTHR14739:SF9">
    <property type="entry name" value="MICROTUBULE-ASSOCIATED PROTEIN 9"/>
    <property type="match status" value="1"/>
</dbReference>
<feature type="region of interest" description="Disordered" evidence="1">
    <location>
        <begin position="749"/>
        <end position="987"/>
    </location>
</feature>
<dbReference type="EnsemblMetazoa" id="CLYHEMT020110.1">
    <property type="protein sequence ID" value="CLYHEMP020110.1"/>
    <property type="gene ID" value="CLYHEMG020110"/>
</dbReference>
<feature type="compositionally biased region" description="Polar residues" evidence="1">
    <location>
        <begin position="384"/>
        <end position="394"/>
    </location>
</feature>
<feature type="compositionally biased region" description="Polar residues" evidence="1">
    <location>
        <begin position="698"/>
        <end position="724"/>
    </location>
</feature>
<feature type="compositionally biased region" description="Basic and acidic residues" evidence="1">
    <location>
        <begin position="620"/>
        <end position="667"/>
    </location>
</feature>
<feature type="compositionally biased region" description="Basic and acidic residues" evidence="1">
    <location>
        <begin position="424"/>
        <end position="447"/>
    </location>
</feature>
<keyword evidence="3" id="KW-1185">Reference proteome</keyword>
<organism evidence="2 3">
    <name type="scientific">Clytia hemisphaerica</name>
    <dbReference type="NCBI Taxonomy" id="252671"/>
    <lineage>
        <taxon>Eukaryota</taxon>
        <taxon>Metazoa</taxon>
        <taxon>Cnidaria</taxon>
        <taxon>Hydrozoa</taxon>
        <taxon>Hydroidolina</taxon>
        <taxon>Leptothecata</taxon>
        <taxon>Obeliida</taxon>
        <taxon>Clytiidae</taxon>
        <taxon>Clytia</taxon>
    </lineage>
</organism>
<feature type="compositionally biased region" description="Basic and acidic residues" evidence="1">
    <location>
        <begin position="292"/>
        <end position="317"/>
    </location>
</feature>
<feature type="compositionally biased region" description="Basic and acidic residues" evidence="1">
    <location>
        <begin position="502"/>
        <end position="564"/>
    </location>
</feature>
<feature type="compositionally biased region" description="Basic and acidic residues" evidence="1">
    <location>
        <begin position="71"/>
        <end position="89"/>
    </location>
</feature>
<dbReference type="GO" id="GO:0008017">
    <property type="term" value="F:microtubule binding"/>
    <property type="evidence" value="ECO:0007669"/>
    <property type="project" value="TreeGrafter"/>
</dbReference>
<feature type="compositionally biased region" description="Basic and acidic residues" evidence="1">
    <location>
        <begin position="572"/>
        <end position="603"/>
    </location>
</feature>
<name>A0A7M6DPH1_9CNID</name>
<evidence type="ECO:0000313" key="2">
    <source>
        <dbReference type="EnsemblMetazoa" id="CLYHEMP020110.1"/>
    </source>
</evidence>
<feature type="compositionally biased region" description="Basic and acidic residues" evidence="1">
    <location>
        <begin position="834"/>
        <end position="900"/>
    </location>
</feature>
<feature type="compositionally biased region" description="Basic and acidic residues" evidence="1">
    <location>
        <begin position="919"/>
        <end position="929"/>
    </location>
</feature>
<dbReference type="Proteomes" id="UP000594262">
    <property type="component" value="Unplaced"/>
</dbReference>
<dbReference type="InterPro" id="IPR026106">
    <property type="entry name" value="MAP9"/>
</dbReference>
<feature type="compositionally biased region" description="Acidic residues" evidence="1">
    <location>
        <begin position="15"/>
        <end position="27"/>
    </location>
</feature>
<dbReference type="RefSeq" id="XP_066917842.1">
    <property type="nucleotide sequence ID" value="XM_067061741.1"/>
</dbReference>
<feature type="compositionally biased region" description="Basic and acidic residues" evidence="1">
    <location>
        <begin position="806"/>
        <end position="828"/>
    </location>
</feature>
<feature type="compositionally biased region" description="Polar residues" evidence="1">
    <location>
        <begin position="969"/>
        <end position="987"/>
    </location>
</feature>
<feature type="compositionally biased region" description="Basic and acidic residues" evidence="1">
    <location>
        <begin position="191"/>
        <end position="203"/>
    </location>
</feature>
<proteinExistence type="predicted"/>
<evidence type="ECO:0000256" key="1">
    <source>
        <dbReference type="SAM" id="MobiDB-lite"/>
    </source>
</evidence>
<sequence length="987" mass="114837">MSRKAVPKHLFTSHDDDDDDDEDEDDIVYSPKPSKPLKIKESRQHSENAYKQHEKQQLNLNDSHGNKSLKSSHERDSFLNAFLDRDANSKPEPLQLKSRHDASKENTPTPKPRPRKDDPNTQSFRPPPQFNFGTKEDTQSGVTKNSLDFESVMKKSVDRYSIEKDGSMKLPKERETEKSFKPVRPSNDYSTFDHKEGSHETKTSKIPQSAQDLIDSMEKYKTQNKSFDVPSKQERPAKSPRTPKSTQELLDSMEKYKHQQSQDFGEAGRPVNKDKPTAASRTPQSAQDLIDSVEKYKSQSKDLDMRPTKTLEQERPTKSPRSQPKSDLYDSVPKQYGADEKARERPTKSPRAPQPSINPIDKYGREKSFEKEKPVKQERPTKSPRPTQPVSKSDIPSRNEEHSKQIKQEKPTNSPRPTKPPNQKLEDHREIIQNKYDKNLSKFDDLLRSGPQQTKTSKEDERQQQRLHEKVKSSKDRGSERQQQEIDDLFDIGGRSSSIKSLSKDDKKEKVKNLEQERNDGKFDRKNTMRDIKSKDSEQANKNLKSRDYKESNKDVNKIQEKSVKPKSGLSRQERFDQESRQKLKDYVINDEDEVKHSKRIPDEQIDSLFDAGSKRTASVRKEKVKNERLKEHVRRSNESLRRTMDEENVGKDKTKRKEDDKRDSTSQKKKGPMKANLPLEEATKSPIPKTKAIKNRPLSSTHRGKSRSLTNISNLISPHSKSPITYDDVSNMDGQTLRHQIYTDWLQRKHSFTKDETKVRKEKEAKDNEDKERLAHERRVDAKKSFDAWGSKKDEVIKNKRREMKKKEQQKKEEEDEKLQKTKEASKFFESWKQQKDEEIKSKKSKAKREENEKTKKEVGEKMEKSEDAKKVFDNWKARKDEKIKDQEREKRKLKKKEETDADLDGIEKKQAAQRSYEAWKERKEKSRPSSANKLQQRAWCPSSRQRGNAIPGAVNPVIVRNKPPSPRTRTLSATARLQNTGKRSK</sequence>
<evidence type="ECO:0000313" key="3">
    <source>
        <dbReference type="Proteomes" id="UP000594262"/>
    </source>
</evidence>
<accession>A0A7M6DPH1</accession>
<dbReference type="GeneID" id="136805176"/>
<dbReference type="AlphaFoldDB" id="A0A7M6DPH1"/>